<dbReference type="KEGG" id="rhoz:GXP67_13390"/>
<dbReference type="GO" id="GO:0003677">
    <property type="term" value="F:DNA binding"/>
    <property type="evidence" value="ECO:0007669"/>
    <property type="project" value="InterPro"/>
</dbReference>
<evidence type="ECO:0000259" key="1">
    <source>
        <dbReference type="Pfam" id="PF08281"/>
    </source>
</evidence>
<dbReference type="InterPro" id="IPR036388">
    <property type="entry name" value="WH-like_DNA-bd_sf"/>
</dbReference>
<proteinExistence type="predicted"/>
<dbReference type="InterPro" id="IPR013249">
    <property type="entry name" value="RNA_pol_sigma70_r4_t2"/>
</dbReference>
<dbReference type="EMBL" id="CP048222">
    <property type="protein sequence ID" value="QHT67549.1"/>
    <property type="molecule type" value="Genomic_DNA"/>
</dbReference>
<accession>A0A6C0GHX0</accession>
<dbReference type="GO" id="GO:0016987">
    <property type="term" value="F:sigma factor activity"/>
    <property type="evidence" value="ECO:0007669"/>
    <property type="project" value="InterPro"/>
</dbReference>
<organism evidence="2 3">
    <name type="scientific">Rhodocytophaga rosea</name>
    <dbReference type="NCBI Taxonomy" id="2704465"/>
    <lineage>
        <taxon>Bacteria</taxon>
        <taxon>Pseudomonadati</taxon>
        <taxon>Bacteroidota</taxon>
        <taxon>Cytophagia</taxon>
        <taxon>Cytophagales</taxon>
        <taxon>Rhodocytophagaceae</taxon>
        <taxon>Rhodocytophaga</taxon>
    </lineage>
</organism>
<dbReference type="GO" id="GO:0006352">
    <property type="term" value="P:DNA-templated transcription initiation"/>
    <property type="evidence" value="ECO:0007669"/>
    <property type="project" value="InterPro"/>
</dbReference>
<dbReference type="Gene3D" id="1.10.10.10">
    <property type="entry name" value="Winged helix-like DNA-binding domain superfamily/Winged helix DNA-binding domain"/>
    <property type="match status" value="1"/>
</dbReference>
<protein>
    <recommendedName>
        <fullName evidence="1">RNA polymerase sigma factor 70 region 4 type 2 domain-containing protein</fullName>
    </recommendedName>
</protein>
<dbReference type="Proteomes" id="UP000480178">
    <property type="component" value="Chromosome"/>
</dbReference>
<dbReference type="InterPro" id="IPR013324">
    <property type="entry name" value="RNA_pol_sigma_r3/r4-like"/>
</dbReference>
<gene>
    <name evidence="2" type="ORF">GXP67_13390</name>
</gene>
<keyword evidence="3" id="KW-1185">Reference proteome</keyword>
<dbReference type="Pfam" id="PF08281">
    <property type="entry name" value="Sigma70_r4_2"/>
    <property type="match status" value="1"/>
</dbReference>
<feature type="domain" description="RNA polymerase sigma factor 70 region 4 type 2" evidence="1">
    <location>
        <begin position="35"/>
        <end position="85"/>
    </location>
</feature>
<dbReference type="RefSeq" id="WP_162443578.1">
    <property type="nucleotide sequence ID" value="NZ_CP048222.1"/>
</dbReference>
<dbReference type="AlphaFoldDB" id="A0A6C0GHX0"/>
<sequence>MNESDHSLIDLLQKGDYQAFSELLTLPDEYSGFSLETVMQLLPPRRGRIIPLIIEQGKSHKEVAREMDISVSTVKNQMLQAKKYLQHTINPAAMDR</sequence>
<dbReference type="SUPFAM" id="SSF88659">
    <property type="entry name" value="Sigma3 and sigma4 domains of RNA polymerase sigma factors"/>
    <property type="match status" value="1"/>
</dbReference>
<evidence type="ECO:0000313" key="2">
    <source>
        <dbReference type="EMBL" id="QHT67549.1"/>
    </source>
</evidence>
<reference evidence="2 3" key="1">
    <citation type="submission" date="2020-01" db="EMBL/GenBank/DDBJ databases">
        <authorList>
            <person name="Kim M.K."/>
        </authorList>
    </citation>
    <scope>NUCLEOTIDE SEQUENCE [LARGE SCALE GENOMIC DNA]</scope>
    <source>
        <strain evidence="2 3">172606-1</strain>
    </source>
</reference>
<name>A0A6C0GHX0_9BACT</name>
<evidence type="ECO:0000313" key="3">
    <source>
        <dbReference type="Proteomes" id="UP000480178"/>
    </source>
</evidence>